<dbReference type="EMBL" id="JAIWYP010000001">
    <property type="protein sequence ID" value="KAH3889944.1"/>
    <property type="molecule type" value="Genomic_DNA"/>
</dbReference>
<comment type="caution">
    <text evidence="7">The sequence shown here is derived from an EMBL/GenBank/DDBJ whole genome shotgun (WGS) entry which is preliminary data.</text>
</comment>
<dbReference type="SMART" id="SM00692">
    <property type="entry name" value="DM3"/>
    <property type="match status" value="1"/>
</dbReference>
<dbReference type="Pfam" id="PF05485">
    <property type="entry name" value="THAP"/>
    <property type="match status" value="1"/>
</dbReference>
<dbReference type="GO" id="GO:0008270">
    <property type="term" value="F:zinc ion binding"/>
    <property type="evidence" value="ECO:0007669"/>
    <property type="project" value="UniProtKB-KW"/>
</dbReference>
<evidence type="ECO:0000256" key="5">
    <source>
        <dbReference type="PROSITE-ProRule" id="PRU00309"/>
    </source>
</evidence>
<evidence type="ECO:0000313" key="8">
    <source>
        <dbReference type="Proteomes" id="UP000828390"/>
    </source>
</evidence>
<evidence type="ECO:0000313" key="7">
    <source>
        <dbReference type="EMBL" id="KAH3889944.1"/>
    </source>
</evidence>
<accession>A0A9D4N9Z1</accession>
<dbReference type="SMART" id="SM00980">
    <property type="entry name" value="THAP"/>
    <property type="match status" value="1"/>
</dbReference>
<keyword evidence="4 5" id="KW-0238">DNA-binding</keyword>
<protein>
    <recommendedName>
        <fullName evidence="6">THAP-type domain-containing protein</fullName>
    </recommendedName>
</protein>
<keyword evidence="8" id="KW-1185">Reference proteome</keyword>
<dbReference type="PANTHER" id="PTHR46927">
    <property type="entry name" value="AGAP005574-PA"/>
    <property type="match status" value="1"/>
</dbReference>
<dbReference type="Proteomes" id="UP000828390">
    <property type="component" value="Unassembled WGS sequence"/>
</dbReference>
<dbReference type="InterPro" id="IPR006612">
    <property type="entry name" value="THAP_Znf"/>
</dbReference>
<keyword evidence="3" id="KW-0862">Zinc</keyword>
<dbReference type="InterPro" id="IPR052224">
    <property type="entry name" value="THAP_domain_protein"/>
</dbReference>
<dbReference type="GO" id="GO:0003677">
    <property type="term" value="F:DNA binding"/>
    <property type="evidence" value="ECO:0007669"/>
    <property type="project" value="UniProtKB-UniRule"/>
</dbReference>
<feature type="domain" description="THAP-type" evidence="6">
    <location>
        <begin position="1"/>
        <end position="95"/>
    </location>
</feature>
<keyword evidence="1" id="KW-0479">Metal-binding</keyword>
<reference evidence="7" key="2">
    <citation type="submission" date="2020-11" db="EMBL/GenBank/DDBJ databases">
        <authorList>
            <person name="McCartney M.A."/>
            <person name="Auch B."/>
            <person name="Kono T."/>
            <person name="Mallez S."/>
            <person name="Becker A."/>
            <person name="Gohl D.M."/>
            <person name="Silverstein K.A.T."/>
            <person name="Koren S."/>
            <person name="Bechman K.B."/>
            <person name="Herman A."/>
            <person name="Abrahante J.E."/>
            <person name="Garbe J."/>
        </authorList>
    </citation>
    <scope>NUCLEOTIDE SEQUENCE</scope>
    <source>
        <strain evidence="7">Duluth1</strain>
        <tissue evidence="7">Whole animal</tissue>
    </source>
</reference>
<dbReference type="SUPFAM" id="SSF57716">
    <property type="entry name" value="Glucocorticoid receptor-like (DNA-binding domain)"/>
    <property type="match status" value="1"/>
</dbReference>
<gene>
    <name evidence="7" type="ORF">DPMN_014011</name>
</gene>
<keyword evidence="2 5" id="KW-0863">Zinc-finger</keyword>
<evidence type="ECO:0000256" key="1">
    <source>
        <dbReference type="ARBA" id="ARBA00022723"/>
    </source>
</evidence>
<evidence type="ECO:0000256" key="3">
    <source>
        <dbReference type="ARBA" id="ARBA00022833"/>
    </source>
</evidence>
<evidence type="ECO:0000256" key="2">
    <source>
        <dbReference type="ARBA" id="ARBA00022771"/>
    </source>
</evidence>
<dbReference type="AlphaFoldDB" id="A0A9D4N9Z1"/>
<reference evidence="7" key="1">
    <citation type="journal article" date="2019" name="bioRxiv">
        <title>The Genome of the Zebra Mussel, Dreissena polymorpha: A Resource for Invasive Species Research.</title>
        <authorList>
            <person name="McCartney M.A."/>
            <person name="Auch B."/>
            <person name="Kono T."/>
            <person name="Mallez S."/>
            <person name="Zhang Y."/>
            <person name="Obille A."/>
            <person name="Becker A."/>
            <person name="Abrahante J.E."/>
            <person name="Garbe J."/>
            <person name="Badalamenti J.P."/>
            <person name="Herman A."/>
            <person name="Mangelson H."/>
            <person name="Liachko I."/>
            <person name="Sullivan S."/>
            <person name="Sone E.D."/>
            <person name="Koren S."/>
            <person name="Silverstein K.A.T."/>
            <person name="Beckman K.B."/>
            <person name="Gohl D.M."/>
        </authorList>
    </citation>
    <scope>NUCLEOTIDE SEQUENCE</scope>
    <source>
        <strain evidence="7">Duluth1</strain>
        <tissue evidence="7">Whole animal</tissue>
    </source>
</reference>
<evidence type="ECO:0000256" key="4">
    <source>
        <dbReference type="ARBA" id="ARBA00023125"/>
    </source>
</evidence>
<sequence>MVQCAAFRCNARPEKGKKLFFPLPKGRSIRRKWILAVNSRRIIDEKVVDFTPSKHSKLCIKHFEAKCFVHPPSVMASAGLGLRPLLLPDTVPTLFPDTDYLDSLLVQYIV</sequence>
<dbReference type="PROSITE" id="PS50950">
    <property type="entry name" value="ZF_THAP"/>
    <property type="match status" value="1"/>
</dbReference>
<organism evidence="7 8">
    <name type="scientific">Dreissena polymorpha</name>
    <name type="common">Zebra mussel</name>
    <name type="synonym">Mytilus polymorpha</name>
    <dbReference type="NCBI Taxonomy" id="45954"/>
    <lineage>
        <taxon>Eukaryota</taxon>
        <taxon>Metazoa</taxon>
        <taxon>Spiralia</taxon>
        <taxon>Lophotrochozoa</taxon>
        <taxon>Mollusca</taxon>
        <taxon>Bivalvia</taxon>
        <taxon>Autobranchia</taxon>
        <taxon>Heteroconchia</taxon>
        <taxon>Euheterodonta</taxon>
        <taxon>Imparidentia</taxon>
        <taxon>Neoheterodontei</taxon>
        <taxon>Myida</taxon>
        <taxon>Dreissenoidea</taxon>
        <taxon>Dreissenidae</taxon>
        <taxon>Dreissena</taxon>
    </lineage>
</organism>
<evidence type="ECO:0000259" key="6">
    <source>
        <dbReference type="PROSITE" id="PS50950"/>
    </source>
</evidence>
<name>A0A9D4N9Z1_DREPO</name>
<dbReference type="PANTHER" id="PTHR46927:SF3">
    <property type="entry name" value="THAP-TYPE DOMAIN-CONTAINING PROTEIN"/>
    <property type="match status" value="1"/>
</dbReference>
<proteinExistence type="predicted"/>